<name>A0ABD0JVM8_9CAEN</name>
<evidence type="ECO:0000313" key="2">
    <source>
        <dbReference type="EMBL" id="KAK7478928.1"/>
    </source>
</evidence>
<reference evidence="2 3" key="1">
    <citation type="journal article" date="2023" name="Sci. Data">
        <title>Genome assembly of the Korean intertidal mud-creeper Batillaria attramentaria.</title>
        <authorList>
            <person name="Patra A.K."/>
            <person name="Ho P.T."/>
            <person name="Jun S."/>
            <person name="Lee S.J."/>
            <person name="Kim Y."/>
            <person name="Won Y.J."/>
        </authorList>
    </citation>
    <scope>NUCLEOTIDE SEQUENCE [LARGE SCALE GENOMIC DNA]</scope>
    <source>
        <strain evidence="2">Wonlab-2016</strain>
    </source>
</reference>
<keyword evidence="3" id="KW-1185">Reference proteome</keyword>
<evidence type="ECO:0000256" key="1">
    <source>
        <dbReference type="SAM" id="MobiDB-lite"/>
    </source>
</evidence>
<feature type="region of interest" description="Disordered" evidence="1">
    <location>
        <begin position="36"/>
        <end position="57"/>
    </location>
</feature>
<feature type="compositionally biased region" description="Polar residues" evidence="1">
    <location>
        <begin position="252"/>
        <end position="262"/>
    </location>
</feature>
<evidence type="ECO:0000313" key="3">
    <source>
        <dbReference type="Proteomes" id="UP001519460"/>
    </source>
</evidence>
<feature type="compositionally biased region" description="Polar residues" evidence="1">
    <location>
        <begin position="110"/>
        <end position="121"/>
    </location>
</feature>
<dbReference type="AlphaFoldDB" id="A0ABD0JVM8"/>
<protein>
    <submittedName>
        <fullName evidence="2">Uncharacterized protein</fullName>
    </submittedName>
</protein>
<comment type="caution">
    <text evidence="2">The sequence shown here is derived from an EMBL/GenBank/DDBJ whole genome shotgun (WGS) entry which is preliminary data.</text>
</comment>
<feature type="region of interest" description="Disordered" evidence="1">
    <location>
        <begin position="104"/>
        <end position="156"/>
    </location>
</feature>
<proteinExistence type="predicted"/>
<sequence>MLMTYVYISVPRRRRPKVELIEHVYALPSACEPLSHTPLGDHARHPPHRAVTPPPPRPKLIEQYSDVADAVPTGRDVTPASPGYAEVEEVCDIKSDESTIKRFQFRQRKQPSVSSSSTTYEDVNPLPTCAANGTVPNSDTRHEQQKKTATTSKSRETPVYVHVVDSPEQISCTTQTTHKQQQLNKDNGSGIAPLAAKFSANAAAKPTDNKSAVDKKGKTGLYSSRLYPLQEGRVASLVSTLDRGQLKKNAKSAAQSNRNSAS</sequence>
<dbReference type="EMBL" id="JACVVK020000314">
    <property type="protein sequence ID" value="KAK7478928.1"/>
    <property type="molecule type" value="Genomic_DNA"/>
</dbReference>
<dbReference type="Proteomes" id="UP001519460">
    <property type="component" value="Unassembled WGS sequence"/>
</dbReference>
<feature type="region of interest" description="Disordered" evidence="1">
    <location>
        <begin position="241"/>
        <end position="262"/>
    </location>
</feature>
<organism evidence="2 3">
    <name type="scientific">Batillaria attramentaria</name>
    <dbReference type="NCBI Taxonomy" id="370345"/>
    <lineage>
        <taxon>Eukaryota</taxon>
        <taxon>Metazoa</taxon>
        <taxon>Spiralia</taxon>
        <taxon>Lophotrochozoa</taxon>
        <taxon>Mollusca</taxon>
        <taxon>Gastropoda</taxon>
        <taxon>Caenogastropoda</taxon>
        <taxon>Sorbeoconcha</taxon>
        <taxon>Cerithioidea</taxon>
        <taxon>Batillariidae</taxon>
        <taxon>Batillaria</taxon>
    </lineage>
</organism>
<accession>A0ABD0JVM8</accession>
<gene>
    <name evidence="2" type="ORF">BaRGS_00029795</name>
</gene>